<feature type="domain" description="Nitrile hydratase beta subunit-like N-terminal" evidence="1">
    <location>
        <begin position="3"/>
        <end position="99"/>
    </location>
</feature>
<name>A0A382IRU7_9ZZZZ</name>
<gene>
    <name evidence="2" type="ORF">METZ01_LOCUS254771</name>
</gene>
<dbReference type="Gene3D" id="1.10.472.20">
    <property type="entry name" value="Nitrile hydratase, beta subunit"/>
    <property type="match status" value="1"/>
</dbReference>
<proteinExistence type="predicted"/>
<dbReference type="AlphaFoldDB" id="A0A382IRU7"/>
<organism evidence="2">
    <name type="scientific">marine metagenome</name>
    <dbReference type="NCBI Taxonomy" id="408172"/>
    <lineage>
        <taxon>unclassified sequences</taxon>
        <taxon>metagenomes</taxon>
        <taxon>ecological metagenomes</taxon>
    </lineage>
</organism>
<dbReference type="InterPro" id="IPR049054">
    <property type="entry name" value="CN_hydtase_beta-like_N"/>
</dbReference>
<sequence length="102" mass="11936">MENKPHDLGGLSAPEIDHQDPDYETWEKRIDALLVLLSGSKKLIRVDELRRGIESLGREAYDELSYYERWIASISKILVEKNILTQQEINQRTKEIEQREAL</sequence>
<dbReference type="InterPro" id="IPR008990">
    <property type="entry name" value="Elect_transpt_acc-like_dom_sf"/>
</dbReference>
<reference evidence="2" key="1">
    <citation type="submission" date="2018-05" db="EMBL/GenBank/DDBJ databases">
        <authorList>
            <person name="Lanie J.A."/>
            <person name="Ng W.-L."/>
            <person name="Kazmierczak K.M."/>
            <person name="Andrzejewski T.M."/>
            <person name="Davidsen T.M."/>
            <person name="Wayne K.J."/>
            <person name="Tettelin H."/>
            <person name="Glass J.I."/>
            <person name="Rusch D."/>
            <person name="Podicherti R."/>
            <person name="Tsui H.-C.T."/>
            <person name="Winkler M.E."/>
        </authorList>
    </citation>
    <scope>NUCLEOTIDE SEQUENCE</scope>
</reference>
<dbReference type="SUPFAM" id="SSF50090">
    <property type="entry name" value="Electron transport accessory proteins"/>
    <property type="match status" value="1"/>
</dbReference>
<evidence type="ECO:0000313" key="2">
    <source>
        <dbReference type="EMBL" id="SVC01917.1"/>
    </source>
</evidence>
<accession>A0A382IRU7</accession>
<protein>
    <recommendedName>
        <fullName evidence="1">Nitrile hydratase beta subunit-like N-terminal domain-containing protein</fullName>
    </recommendedName>
</protein>
<evidence type="ECO:0000259" key="1">
    <source>
        <dbReference type="Pfam" id="PF21006"/>
    </source>
</evidence>
<dbReference type="Pfam" id="PF21006">
    <property type="entry name" value="NHase_beta_N"/>
    <property type="match status" value="1"/>
</dbReference>
<dbReference type="EMBL" id="UINC01068932">
    <property type="protein sequence ID" value="SVC01917.1"/>
    <property type="molecule type" value="Genomic_DNA"/>
</dbReference>
<dbReference type="InterPro" id="IPR042262">
    <property type="entry name" value="CN_hydtase_beta_C"/>
</dbReference>